<feature type="transmembrane region" description="Helical" evidence="1">
    <location>
        <begin position="461"/>
        <end position="490"/>
    </location>
</feature>
<gene>
    <name evidence="2" type="ORF">CMV30_11365</name>
</gene>
<feature type="transmembrane region" description="Helical" evidence="1">
    <location>
        <begin position="226"/>
        <end position="246"/>
    </location>
</feature>
<protein>
    <recommendedName>
        <fullName evidence="4">Peptidase</fullName>
    </recommendedName>
</protein>
<feature type="transmembrane region" description="Helical" evidence="1">
    <location>
        <begin position="177"/>
        <end position="198"/>
    </location>
</feature>
<keyword evidence="1" id="KW-0472">Membrane</keyword>
<evidence type="ECO:0000313" key="2">
    <source>
        <dbReference type="EMBL" id="ATC64502.1"/>
    </source>
</evidence>
<feature type="transmembrane region" description="Helical" evidence="1">
    <location>
        <begin position="420"/>
        <end position="441"/>
    </location>
</feature>
<dbReference type="OrthoDB" id="111691at2"/>
<dbReference type="RefSeq" id="WP_096056134.1">
    <property type="nucleotide sequence ID" value="NZ_CP023344.1"/>
</dbReference>
<evidence type="ECO:0000313" key="3">
    <source>
        <dbReference type="Proteomes" id="UP000217265"/>
    </source>
</evidence>
<dbReference type="Pfam" id="PF03929">
    <property type="entry name" value="PepSY_TM"/>
    <property type="match status" value="1"/>
</dbReference>
<evidence type="ECO:0000256" key="1">
    <source>
        <dbReference type="SAM" id="Phobius"/>
    </source>
</evidence>
<proteinExistence type="predicted"/>
<sequence>MSSSNAPARSDAPLENRESKIENAGALYRAAWRWHFYAGILAAPLAIFLAVTGTLYLWKPQYEAWRYRDLREVPIQTSAASIDDQYAAALAAYPDAKPVTFTPAFEPGRTSELVVRLSGKTSATHDAPMPIWAGERATVFINPHTATVVGTLAERDRVMNTIHDLHGELLAGKAGRVIVELGASWLFVLILTGIYLWWPRPHFSVWGFLLPRLRAKGRVFWRDLHAVPAVWLSAGTLFLLSSGIPWTNVGGTWFRTVSAALGEGSPKESSASAHRSELTGWAPPLKAGHAEKIDALASTPPAMDNLHADHREPFSPESKIDNPKSKILLPRLTLARAMEIADANQVPRPYSLALPSSPTGVLSAMTDRNRAFTRAYLHLDQYSGRVLADVRYDDFGFMGKFVLWGIIAHEGQLFGVINQIANTLVCLGIITIAATGLALWWRRRPAGQLAAPTSTASLPKPVFFGTLALAVFLPLLAASLAVLVIGDLIFSKFLPWLRPRAS</sequence>
<organism evidence="2 3">
    <name type="scientific">Nibricoccus aquaticus</name>
    <dbReference type="NCBI Taxonomy" id="2576891"/>
    <lineage>
        <taxon>Bacteria</taxon>
        <taxon>Pseudomonadati</taxon>
        <taxon>Verrucomicrobiota</taxon>
        <taxon>Opitutia</taxon>
        <taxon>Opitutales</taxon>
        <taxon>Opitutaceae</taxon>
        <taxon>Nibricoccus</taxon>
    </lineage>
</organism>
<keyword evidence="1" id="KW-0812">Transmembrane</keyword>
<feature type="transmembrane region" description="Helical" evidence="1">
    <location>
        <begin position="36"/>
        <end position="58"/>
    </location>
</feature>
<name>A0A290QKU2_9BACT</name>
<dbReference type="KEGG" id="vbh:CMV30_11365"/>
<dbReference type="Proteomes" id="UP000217265">
    <property type="component" value="Chromosome"/>
</dbReference>
<dbReference type="PANTHER" id="PTHR34219:SF1">
    <property type="entry name" value="PEPSY DOMAIN-CONTAINING PROTEIN"/>
    <property type="match status" value="1"/>
</dbReference>
<dbReference type="AlphaFoldDB" id="A0A290QKU2"/>
<keyword evidence="3" id="KW-1185">Reference proteome</keyword>
<dbReference type="EMBL" id="CP023344">
    <property type="protein sequence ID" value="ATC64502.1"/>
    <property type="molecule type" value="Genomic_DNA"/>
</dbReference>
<keyword evidence="1" id="KW-1133">Transmembrane helix</keyword>
<dbReference type="PANTHER" id="PTHR34219">
    <property type="entry name" value="IRON-REGULATED INNER MEMBRANE PROTEIN-RELATED"/>
    <property type="match status" value="1"/>
</dbReference>
<evidence type="ECO:0008006" key="4">
    <source>
        <dbReference type="Google" id="ProtNLM"/>
    </source>
</evidence>
<accession>A0A290QKU2</accession>
<reference evidence="2 3" key="1">
    <citation type="submission" date="2017-09" db="EMBL/GenBank/DDBJ databases">
        <title>Complete genome sequence of Verrucomicrobial strain HZ-65, isolated from freshwater.</title>
        <authorList>
            <person name="Choi A."/>
        </authorList>
    </citation>
    <scope>NUCLEOTIDE SEQUENCE [LARGE SCALE GENOMIC DNA]</scope>
    <source>
        <strain evidence="2 3">HZ-65</strain>
    </source>
</reference>
<dbReference type="InterPro" id="IPR005625">
    <property type="entry name" value="PepSY-ass_TM"/>
</dbReference>